<dbReference type="Proteomes" id="UP000486351">
    <property type="component" value="Unassembled WGS sequence"/>
</dbReference>
<organism evidence="2 3">
    <name type="scientific">Phytophthora fragariae</name>
    <dbReference type="NCBI Taxonomy" id="53985"/>
    <lineage>
        <taxon>Eukaryota</taxon>
        <taxon>Sar</taxon>
        <taxon>Stramenopiles</taxon>
        <taxon>Oomycota</taxon>
        <taxon>Peronosporomycetes</taxon>
        <taxon>Peronosporales</taxon>
        <taxon>Peronosporaceae</taxon>
        <taxon>Phytophthora</taxon>
    </lineage>
</organism>
<feature type="chain" id="PRO_5026356730" description="Secreted protein" evidence="1">
    <location>
        <begin position="40"/>
        <end position="85"/>
    </location>
</feature>
<evidence type="ECO:0000313" key="3">
    <source>
        <dbReference type="Proteomes" id="UP000486351"/>
    </source>
</evidence>
<feature type="non-terminal residue" evidence="2">
    <location>
        <position position="85"/>
    </location>
</feature>
<dbReference type="AlphaFoldDB" id="A0A6G0PYX3"/>
<gene>
    <name evidence="2" type="ORF">PF008_g32736</name>
</gene>
<keyword evidence="1" id="KW-0732">Signal</keyword>
<comment type="caution">
    <text evidence="2">The sequence shown here is derived from an EMBL/GenBank/DDBJ whole genome shotgun (WGS) entry which is preliminary data.</text>
</comment>
<name>A0A6G0PYX3_9STRA</name>
<sequence>MSCSRRAPAASRRRCLAMGVVRSLFIEILIHTLCAGCYCSSLSGGSMLELHRVSIALQRIRTVGCIYCRGCYRIVYGFVVEGDRA</sequence>
<evidence type="ECO:0000313" key="2">
    <source>
        <dbReference type="EMBL" id="KAE9261902.1"/>
    </source>
</evidence>
<feature type="signal peptide" evidence="1">
    <location>
        <begin position="1"/>
        <end position="39"/>
    </location>
</feature>
<protein>
    <recommendedName>
        <fullName evidence="4">Secreted protein</fullName>
    </recommendedName>
</protein>
<proteinExistence type="predicted"/>
<evidence type="ECO:0008006" key="4">
    <source>
        <dbReference type="Google" id="ProtNLM"/>
    </source>
</evidence>
<reference evidence="2 3" key="1">
    <citation type="submission" date="2018-09" db="EMBL/GenBank/DDBJ databases">
        <title>Genomic investigation of the strawberry pathogen Phytophthora fragariae indicates pathogenicity is determined by transcriptional variation in three key races.</title>
        <authorList>
            <person name="Adams T.M."/>
            <person name="Armitage A.D."/>
            <person name="Sobczyk M.K."/>
            <person name="Bates H.J."/>
            <person name="Dunwell J.M."/>
            <person name="Nellist C.F."/>
            <person name="Harrison R.J."/>
        </authorList>
    </citation>
    <scope>NUCLEOTIDE SEQUENCE [LARGE SCALE GENOMIC DNA]</scope>
    <source>
        <strain evidence="2 3">NOV-77</strain>
    </source>
</reference>
<accession>A0A6G0PYX3</accession>
<evidence type="ECO:0000256" key="1">
    <source>
        <dbReference type="SAM" id="SignalP"/>
    </source>
</evidence>
<dbReference type="EMBL" id="QXFY01009885">
    <property type="protein sequence ID" value="KAE9261902.1"/>
    <property type="molecule type" value="Genomic_DNA"/>
</dbReference>